<feature type="domain" description="ParB/Spo0J HTH" evidence="2">
    <location>
        <begin position="75"/>
        <end position="128"/>
    </location>
</feature>
<reference evidence="3" key="1">
    <citation type="submission" date="2019-01" db="EMBL/GenBank/DDBJ databases">
        <authorList>
            <consortium name="Genoscope - CEA"/>
            <person name="William W."/>
        </authorList>
    </citation>
    <scope>NUCLEOTIDE SEQUENCE</scope>
    <source>
        <strain evidence="3">CR-1</strain>
    </source>
</reference>
<accession>A0A484HK11</accession>
<feature type="region of interest" description="Disordered" evidence="1">
    <location>
        <begin position="1"/>
        <end position="21"/>
    </location>
</feature>
<dbReference type="EMBL" id="CAACVI010000045">
    <property type="protein sequence ID" value="VEN74754.1"/>
    <property type="molecule type" value="Genomic_DNA"/>
</dbReference>
<evidence type="ECO:0000313" key="3">
    <source>
        <dbReference type="EMBL" id="VEN74754.1"/>
    </source>
</evidence>
<dbReference type="SUPFAM" id="SSF109709">
    <property type="entry name" value="KorB DNA-binding domain-like"/>
    <property type="match status" value="1"/>
</dbReference>
<dbReference type="AlphaFoldDB" id="A0A484HK11"/>
<proteinExistence type="predicted"/>
<sequence length="167" mass="18886">MVARSGGVVNGDVGRKSKSPGECSPGLLVIKKAVRRRLEFFGSPDCPIERTFTTTVYFAPKPIKKHITHCKKYRNPINVAQEYADMINNGECQSQSDIARRFGISRVRVNQFMSLLKLDDEIITAVKNLGDPLSSQIVTERMLRPYINCSVIEQQRNLENIFKRNAV</sequence>
<organism evidence="3">
    <name type="scientific">uncultured Desulfobacteraceae bacterium</name>
    <dbReference type="NCBI Taxonomy" id="218296"/>
    <lineage>
        <taxon>Bacteria</taxon>
        <taxon>Pseudomonadati</taxon>
        <taxon>Thermodesulfobacteriota</taxon>
        <taxon>Desulfobacteria</taxon>
        <taxon>Desulfobacterales</taxon>
        <taxon>Desulfobacteraceae</taxon>
        <taxon>environmental samples</taxon>
    </lineage>
</organism>
<name>A0A484HK11_9BACT</name>
<gene>
    <name evidence="3" type="ORF">EPICR_50030</name>
</gene>
<protein>
    <recommendedName>
        <fullName evidence="2">ParB/Spo0J HTH domain-containing protein</fullName>
    </recommendedName>
</protein>
<dbReference type="InterPro" id="IPR041468">
    <property type="entry name" value="HTH_ParB/Spo0J"/>
</dbReference>
<evidence type="ECO:0000259" key="2">
    <source>
        <dbReference type="Pfam" id="PF17762"/>
    </source>
</evidence>
<dbReference type="Gene3D" id="1.10.10.2830">
    <property type="match status" value="1"/>
</dbReference>
<evidence type="ECO:0000256" key="1">
    <source>
        <dbReference type="SAM" id="MobiDB-lite"/>
    </source>
</evidence>
<dbReference type="Pfam" id="PF17762">
    <property type="entry name" value="HTH_ParB"/>
    <property type="match status" value="1"/>
</dbReference>